<proteinExistence type="predicted"/>
<dbReference type="SMART" id="SM00862">
    <property type="entry name" value="Trans_reg_C"/>
    <property type="match status" value="1"/>
</dbReference>
<dbReference type="PANTHER" id="PTHR48111:SF1">
    <property type="entry name" value="TWO-COMPONENT RESPONSE REGULATOR ORR33"/>
    <property type="match status" value="1"/>
</dbReference>
<evidence type="ECO:0000256" key="4">
    <source>
        <dbReference type="ARBA" id="ARBA00023015"/>
    </source>
</evidence>
<dbReference type="SUPFAM" id="SSF52172">
    <property type="entry name" value="CheY-like"/>
    <property type="match status" value="1"/>
</dbReference>
<dbReference type="InterPro" id="IPR036388">
    <property type="entry name" value="WH-like_DNA-bd_sf"/>
</dbReference>
<dbReference type="InterPro" id="IPR039420">
    <property type="entry name" value="WalR-like"/>
</dbReference>
<keyword evidence="5 8" id="KW-0238">DNA-binding</keyword>
<evidence type="ECO:0000256" key="5">
    <source>
        <dbReference type="ARBA" id="ARBA00023125"/>
    </source>
</evidence>
<comment type="caution">
    <text evidence="11">The sequence shown here is derived from an EMBL/GenBank/DDBJ whole genome shotgun (WGS) entry which is preliminary data.</text>
</comment>
<dbReference type="PROSITE" id="PS51755">
    <property type="entry name" value="OMPR_PHOB"/>
    <property type="match status" value="1"/>
</dbReference>
<name>A0A7W5AU39_9BACL</name>
<dbReference type="SUPFAM" id="SSF46894">
    <property type="entry name" value="C-terminal effector domain of the bipartite response regulators"/>
    <property type="match status" value="1"/>
</dbReference>
<dbReference type="InterPro" id="IPR016032">
    <property type="entry name" value="Sig_transdc_resp-reg_C-effctor"/>
</dbReference>
<comment type="subcellular location">
    <subcellularLocation>
        <location evidence="1">Cytoplasm</location>
    </subcellularLocation>
</comment>
<evidence type="ECO:0000256" key="2">
    <source>
        <dbReference type="ARBA" id="ARBA00022553"/>
    </source>
</evidence>
<dbReference type="InterPro" id="IPR011006">
    <property type="entry name" value="CheY-like_superfamily"/>
</dbReference>
<dbReference type="EMBL" id="JACHXK010000002">
    <property type="protein sequence ID" value="MBB3108815.1"/>
    <property type="molecule type" value="Genomic_DNA"/>
</dbReference>
<dbReference type="PROSITE" id="PS50110">
    <property type="entry name" value="RESPONSE_REGULATORY"/>
    <property type="match status" value="1"/>
</dbReference>
<dbReference type="GO" id="GO:0000976">
    <property type="term" value="F:transcription cis-regulatory region binding"/>
    <property type="evidence" value="ECO:0007669"/>
    <property type="project" value="TreeGrafter"/>
</dbReference>
<keyword evidence="3" id="KW-0902">Two-component regulatory system</keyword>
<dbReference type="Gene3D" id="3.40.50.2300">
    <property type="match status" value="1"/>
</dbReference>
<organism evidence="11 12">
    <name type="scientific">Paenibacillus phyllosphaerae</name>
    <dbReference type="NCBI Taxonomy" id="274593"/>
    <lineage>
        <taxon>Bacteria</taxon>
        <taxon>Bacillati</taxon>
        <taxon>Bacillota</taxon>
        <taxon>Bacilli</taxon>
        <taxon>Bacillales</taxon>
        <taxon>Paenibacillaceae</taxon>
        <taxon>Paenibacillus</taxon>
    </lineage>
</organism>
<gene>
    <name evidence="11" type="ORF">FHS18_000867</name>
</gene>
<dbReference type="GO" id="GO:0005829">
    <property type="term" value="C:cytosol"/>
    <property type="evidence" value="ECO:0007669"/>
    <property type="project" value="TreeGrafter"/>
</dbReference>
<dbReference type="Proteomes" id="UP000570361">
    <property type="component" value="Unassembled WGS sequence"/>
</dbReference>
<evidence type="ECO:0000256" key="1">
    <source>
        <dbReference type="ARBA" id="ARBA00004496"/>
    </source>
</evidence>
<dbReference type="FunFam" id="1.10.10.10:FF:000018">
    <property type="entry name" value="DNA-binding response regulator ResD"/>
    <property type="match status" value="1"/>
</dbReference>
<evidence type="ECO:0000259" key="10">
    <source>
        <dbReference type="PROSITE" id="PS51755"/>
    </source>
</evidence>
<evidence type="ECO:0000259" key="9">
    <source>
        <dbReference type="PROSITE" id="PS50110"/>
    </source>
</evidence>
<reference evidence="11 12" key="1">
    <citation type="submission" date="2020-08" db="EMBL/GenBank/DDBJ databases">
        <title>Genomic Encyclopedia of Type Strains, Phase III (KMG-III): the genomes of soil and plant-associated and newly described type strains.</title>
        <authorList>
            <person name="Whitman W."/>
        </authorList>
    </citation>
    <scope>NUCLEOTIDE SEQUENCE [LARGE SCALE GENOMIC DNA]</scope>
    <source>
        <strain evidence="11 12">CECT 5862</strain>
    </source>
</reference>
<dbReference type="PANTHER" id="PTHR48111">
    <property type="entry name" value="REGULATOR OF RPOS"/>
    <property type="match status" value="1"/>
</dbReference>
<evidence type="ECO:0000256" key="6">
    <source>
        <dbReference type="ARBA" id="ARBA00023163"/>
    </source>
</evidence>
<feature type="domain" description="Response regulatory" evidence="9">
    <location>
        <begin position="1"/>
        <end position="59"/>
    </location>
</feature>
<keyword evidence="12" id="KW-1185">Reference proteome</keyword>
<evidence type="ECO:0000256" key="3">
    <source>
        <dbReference type="ARBA" id="ARBA00023012"/>
    </source>
</evidence>
<dbReference type="InterPro" id="IPR001789">
    <property type="entry name" value="Sig_transdc_resp-reg_receiver"/>
</dbReference>
<evidence type="ECO:0000313" key="12">
    <source>
        <dbReference type="Proteomes" id="UP000570361"/>
    </source>
</evidence>
<evidence type="ECO:0000256" key="8">
    <source>
        <dbReference type="PROSITE-ProRule" id="PRU01091"/>
    </source>
</evidence>
<accession>A0A7W5AU39</accession>
<protein>
    <submittedName>
        <fullName evidence="11">DNA-binding response OmpR family regulator</fullName>
    </submittedName>
</protein>
<dbReference type="GO" id="GO:0032993">
    <property type="term" value="C:protein-DNA complex"/>
    <property type="evidence" value="ECO:0007669"/>
    <property type="project" value="TreeGrafter"/>
</dbReference>
<dbReference type="Gene3D" id="1.10.10.10">
    <property type="entry name" value="Winged helix-like DNA-binding domain superfamily/Winged helix DNA-binding domain"/>
    <property type="match status" value="1"/>
</dbReference>
<dbReference type="Pfam" id="PF00486">
    <property type="entry name" value="Trans_reg_C"/>
    <property type="match status" value="1"/>
</dbReference>
<feature type="domain" description="OmpR/PhoB-type" evidence="10">
    <location>
        <begin position="69"/>
        <end position="168"/>
    </location>
</feature>
<sequence length="172" mass="19806">MDGWEVLGEVRRRTACPVIMLTARQELGERLKGLNGGADDYMMKPFEPEEVVARIQAILRRPSTLWISEDRRQYGSLTIDFKSRSVSLNGESLSITPKDMALLLFLAKHPNQIFHREQLIERVWGQDYDGSDRAVDHAIKRLRQVLVHLPSHDGEIRTLRGTGYQFYANKQD</sequence>
<dbReference type="CDD" id="cd00383">
    <property type="entry name" value="trans_reg_C"/>
    <property type="match status" value="1"/>
</dbReference>
<keyword evidence="6" id="KW-0804">Transcription</keyword>
<dbReference type="Pfam" id="PF00072">
    <property type="entry name" value="Response_reg"/>
    <property type="match status" value="1"/>
</dbReference>
<feature type="DNA-binding region" description="OmpR/PhoB-type" evidence="8">
    <location>
        <begin position="69"/>
        <end position="168"/>
    </location>
</feature>
<dbReference type="AlphaFoldDB" id="A0A7W5AU39"/>
<evidence type="ECO:0000256" key="7">
    <source>
        <dbReference type="PROSITE-ProRule" id="PRU00169"/>
    </source>
</evidence>
<dbReference type="InterPro" id="IPR001867">
    <property type="entry name" value="OmpR/PhoB-type_DNA-bd"/>
</dbReference>
<keyword evidence="2" id="KW-0597">Phosphoprotein</keyword>
<comment type="caution">
    <text evidence="7">Lacks conserved residue(s) required for the propagation of feature annotation.</text>
</comment>
<dbReference type="GO" id="GO:0000156">
    <property type="term" value="F:phosphorelay response regulator activity"/>
    <property type="evidence" value="ECO:0007669"/>
    <property type="project" value="TreeGrafter"/>
</dbReference>
<evidence type="ECO:0000313" key="11">
    <source>
        <dbReference type="EMBL" id="MBB3108815.1"/>
    </source>
</evidence>
<dbReference type="GO" id="GO:0006355">
    <property type="term" value="P:regulation of DNA-templated transcription"/>
    <property type="evidence" value="ECO:0007669"/>
    <property type="project" value="InterPro"/>
</dbReference>
<keyword evidence="4" id="KW-0805">Transcription regulation</keyword>